<evidence type="ECO:0000256" key="1">
    <source>
        <dbReference type="ARBA" id="ARBA00004496"/>
    </source>
</evidence>
<keyword evidence="4" id="KW-0963">Cytoplasm</keyword>
<comment type="similarity">
    <text evidence="2">Belongs to the TsaE family.</text>
</comment>
<dbReference type="AlphaFoldDB" id="D4H0J0"/>
<dbReference type="PANTHER" id="PTHR33540:SF2">
    <property type="entry name" value="TRNA THREONYLCARBAMOYLADENOSINE BIOSYNTHESIS PROTEIN TSAE"/>
    <property type="match status" value="1"/>
</dbReference>
<dbReference type="GO" id="GO:0002949">
    <property type="term" value="P:tRNA threonylcarbamoyladenosine modification"/>
    <property type="evidence" value="ECO:0007669"/>
    <property type="project" value="InterPro"/>
</dbReference>
<keyword evidence="6" id="KW-0479">Metal-binding</keyword>
<evidence type="ECO:0000313" key="11">
    <source>
        <dbReference type="EMBL" id="ADD68503.1"/>
    </source>
</evidence>
<organism evidence="11 12">
    <name type="scientific">Denitrovibrio acetiphilus (strain DSM 12809 / NBRC 114555 / N2460)</name>
    <dbReference type="NCBI Taxonomy" id="522772"/>
    <lineage>
        <taxon>Bacteria</taxon>
        <taxon>Pseudomonadati</taxon>
        <taxon>Deferribacterota</taxon>
        <taxon>Deferribacteres</taxon>
        <taxon>Deferribacterales</taxon>
        <taxon>Geovibrionaceae</taxon>
        <taxon>Denitrovibrio</taxon>
    </lineage>
</organism>
<dbReference type="KEGG" id="dap:Dacet_1739"/>
<keyword evidence="12" id="KW-1185">Reference proteome</keyword>
<dbReference type="STRING" id="522772.Dacet_1739"/>
<evidence type="ECO:0000256" key="8">
    <source>
        <dbReference type="ARBA" id="ARBA00022840"/>
    </source>
</evidence>
<dbReference type="GO" id="GO:0005737">
    <property type="term" value="C:cytoplasm"/>
    <property type="evidence" value="ECO:0007669"/>
    <property type="project" value="UniProtKB-SubCell"/>
</dbReference>
<evidence type="ECO:0000256" key="5">
    <source>
        <dbReference type="ARBA" id="ARBA00022694"/>
    </source>
</evidence>
<dbReference type="HOGENOM" id="CLU_087829_5_2_0"/>
<dbReference type="FunCoup" id="D4H0J0">
    <property type="interactions" value="287"/>
</dbReference>
<dbReference type="InParanoid" id="D4H0J0"/>
<name>D4H0J0_DENA2</name>
<dbReference type="eggNOG" id="COG0802">
    <property type="taxonomic scope" value="Bacteria"/>
</dbReference>
<dbReference type="GO" id="GO:0005524">
    <property type="term" value="F:ATP binding"/>
    <property type="evidence" value="ECO:0007669"/>
    <property type="project" value="UniProtKB-KW"/>
</dbReference>
<dbReference type="SUPFAM" id="SSF52540">
    <property type="entry name" value="P-loop containing nucleoside triphosphate hydrolases"/>
    <property type="match status" value="1"/>
</dbReference>
<evidence type="ECO:0000256" key="9">
    <source>
        <dbReference type="ARBA" id="ARBA00022842"/>
    </source>
</evidence>
<keyword evidence="8" id="KW-0067">ATP-binding</keyword>
<dbReference type="GO" id="GO:0046872">
    <property type="term" value="F:metal ion binding"/>
    <property type="evidence" value="ECO:0007669"/>
    <property type="project" value="UniProtKB-KW"/>
</dbReference>
<evidence type="ECO:0000256" key="6">
    <source>
        <dbReference type="ARBA" id="ARBA00022723"/>
    </source>
</evidence>
<protein>
    <recommendedName>
        <fullName evidence="3">tRNA threonylcarbamoyladenosine biosynthesis protein TsaE</fullName>
    </recommendedName>
    <alternativeName>
        <fullName evidence="10">t(6)A37 threonylcarbamoyladenosine biosynthesis protein TsaE</fullName>
    </alternativeName>
</protein>
<evidence type="ECO:0000256" key="2">
    <source>
        <dbReference type="ARBA" id="ARBA00007599"/>
    </source>
</evidence>
<evidence type="ECO:0000256" key="10">
    <source>
        <dbReference type="ARBA" id="ARBA00032441"/>
    </source>
</evidence>
<gene>
    <name evidence="11" type="ordered locus">Dacet_1739</name>
</gene>
<evidence type="ECO:0000256" key="4">
    <source>
        <dbReference type="ARBA" id="ARBA00022490"/>
    </source>
</evidence>
<dbReference type="PANTHER" id="PTHR33540">
    <property type="entry name" value="TRNA THREONYLCARBAMOYLADENOSINE BIOSYNTHESIS PROTEIN TSAE"/>
    <property type="match status" value="1"/>
</dbReference>
<keyword evidence="7" id="KW-0547">Nucleotide-binding</keyword>
<keyword evidence="5" id="KW-0819">tRNA processing</keyword>
<keyword evidence="9" id="KW-0460">Magnesium</keyword>
<evidence type="ECO:0000256" key="3">
    <source>
        <dbReference type="ARBA" id="ARBA00019010"/>
    </source>
</evidence>
<sequence>MNLKRTLNSEADTAAFAREIAEKLVGNVVLMNGTLGAGKTFFTKSVACHFNCPETSSPTFTLHQRYSGDVTIHHFDLYRLENIVELDNIDFFEYIDSGETCFVEWADRFNLKDELEKYIEITITVNTPTTRTITVNSVG</sequence>
<evidence type="ECO:0000256" key="7">
    <source>
        <dbReference type="ARBA" id="ARBA00022741"/>
    </source>
</evidence>
<dbReference type="Gene3D" id="3.40.50.300">
    <property type="entry name" value="P-loop containing nucleotide triphosphate hydrolases"/>
    <property type="match status" value="1"/>
</dbReference>
<dbReference type="Pfam" id="PF02367">
    <property type="entry name" value="TsaE"/>
    <property type="match status" value="1"/>
</dbReference>
<dbReference type="OrthoDB" id="9815896at2"/>
<dbReference type="Proteomes" id="UP000002012">
    <property type="component" value="Chromosome"/>
</dbReference>
<comment type="subcellular location">
    <subcellularLocation>
        <location evidence="1">Cytoplasm</location>
    </subcellularLocation>
</comment>
<accession>D4H0J0</accession>
<dbReference type="InterPro" id="IPR027417">
    <property type="entry name" value="P-loop_NTPase"/>
</dbReference>
<dbReference type="PaxDb" id="522772-Dacet_1739"/>
<reference evidence="11 12" key="1">
    <citation type="journal article" date="2010" name="Stand. Genomic Sci.">
        <title>Complete genome sequence of Denitrovibrio acetiphilus type strain (N2460).</title>
        <authorList>
            <person name="Kiss H."/>
            <person name="Lang E."/>
            <person name="Lapidus A."/>
            <person name="Copeland A."/>
            <person name="Nolan M."/>
            <person name="Glavina Del Rio T."/>
            <person name="Chen F."/>
            <person name="Lucas S."/>
            <person name="Tice H."/>
            <person name="Cheng J.F."/>
            <person name="Han C."/>
            <person name="Goodwin L."/>
            <person name="Pitluck S."/>
            <person name="Liolios K."/>
            <person name="Pati A."/>
            <person name="Ivanova N."/>
            <person name="Mavromatis K."/>
            <person name="Chen A."/>
            <person name="Palaniappan K."/>
            <person name="Land M."/>
            <person name="Hauser L."/>
            <person name="Chang Y.J."/>
            <person name="Jeffries C.D."/>
            <person name="Detter J.C."/>
            <person name="Brettin T."/>
            <person name="Spring S."/>
            <person name="Rohde M."/>
            <person name="Goker M."/>
            <person name="Woyke T."/>
            <person name="Bristow J."/>
            <person name="Eisen J.A."/>
            <person name="Markowitz V."/>
            <person name="Hugenholtz P."/>
            <person name="Kyrpides N.C."/>
            <person name="Klenk H.P."/>
        </authorList>
    </citation>
    <scope>NUCLEOTIDE SEQUENCE [LARGE SCALE GENOMIC DNA]</scope>
    <source>
        <strain evidence="12">DSM 12809 / NBRC 114555 / N2460</strain>
    </source>
</reference>
<dbReference type="RefSeq" id="WP_013011014.1">
    <property type="nucleotide sequence ID" value="NC_013943.1"/>
</dbReference>
<evidence type="ECO:0000313" key="12">
    <source>
        <dbReference type="Proteomes" id="UP000002012"/>
    </source>
</evidence>
<dbReference type="EMBL" id="CP001968">
    <property type="protein sequence ID" value="ADD68503.1"/>
    <property type="molecule type" value="Genomic_DNA"/>
</dbReference>
<proteinExistence type="inferred from homology"/>
<dbReference type="NCBIfam" id="TIGR00150">
    <property type="entry name" value="T6A_YjeE"/>
    <property type="match status" value="1"/>
</dbReference>
<dbReference type="InterPro" id="IPR003442">
    <property type="entry name" value="T6A_TsaE"/>
</dbReference>